<dbReference type="Gene3D" id="2.60.120.260">
    <property type="entry name" value="Galactose-binding domain-like"/>
    <property type="match status" value="1"/>
</dbReference>
<organism evidence="2">
    <name type="scientific">viral metagenome</name>
    <dbReference type="NCBI Taxonomy" id="1070528"/>
    <lineage>
        <taxon>unclassified sequences</taxon>
        <taxon>metagenomes</taxon>
        <taxon>organismal metagenomes</taxon>
    </lineage>
</organism>
<reference evidence="2" key="1">
    <citation type="submission" date="2020-03" db="EMBL/GenBank/DDBJ databases">
        <title>The deep terrestrial virosphere.</title>
        <authorList>
            <person name="Holmfeldt K."/>
            <person name="Nilsson E."/>
            <person name="Simone D."/>
            <person name="Lopez-Fernandez M."/>
            <person name="Wu X."/>
            <person name="de Brujin I."/>
            <person name="Lundin D."/>
            <person name="Andersson A."/>
            <person name="Bertilsson S."/>
            <person name="Dopson M."/>
        </authorList>
    </citation>
    <scope>NUCLEOTIDE SEQUENCE</scope>
    <source>
        <strain evidence="2">MM415A00747</strain>
        <strain evidence="1">MM415B00927</strain>
    </source>
</reference>
<name>A0A6M3KEK5_9ZZZZ</name>
<evidence type="ECO:0000313" key="2">
    <source>
        <dbReference type="EMBL" id="QJA80313.1"/>
    </source>
</evidence>
<sequence length="427" mass="46345">MTAIQLQNRGEIRRSVGRNLGIVLIGVITSGGVDKTSVIDTVNLTGGDDEHNGKQLMIYDATGSIVDGETVRVTDYDGSSSDATVTTFTQNTTALDKYEMWDTPWLIADINDAINQAIINVTRDVLKLKQTTDTFTRPSNFEYDCLTSYKGLHKVEYCTGIELDHLLDDCETAWTAGSANVTATADSAFEREGTYCAKLVEDGNSAAGAILGYATISSTDISDCDRVEFDMYSSIALTAGYLDFVLSASAAIAATTESIDIPAMTAGKWYRHSLTLANPHSDTAIISLGVVNTTDVGACTLYFDNIHAVKDGSKIFKPLTPQYWGVAKGSTNYLKLTTDGKALVGNTTQLRLTGYQLPDIFSDDTTDCDIDPAYVIAQTTGWLAISHAKSSRLQIKDRQNFAKYWLGLAESMKPSLSDPMMPDTIMF</sequence>
<proteinExistence type="predicted"/>
<protein>
    <submittedName>
        <fullName evidence="2">Uncharacterized protein</fullName>
    </submittedName>
</protein>
<accession>A0A6M3KEK5</accession>
<evidence type="ECO:0000313" key="1">
    <source>
        <dbReference type="EMBL" id="QJA61539.1"/>
    </source>
</evidence>
<dbReference type="EMBL" id="MT141444">
    <property type="protein sequence ID" value="QJA61539.1"/>
    <property type="molecule type" value="Genomic_DNA"/>
</dbReference>
<dbReference type="EMBL" id="MT142416">
    <property type="protein sequence ID" value="QJA80313.1"/>
    <property type="molecule type" value="Genomic_DNA"/>
</dbReference>
<gene>
    <name evidence="2" type="ORF">MM415A00747_0019</name>
    <name evidence="1" type="ORF">MM415B00927_0026</name>
</gene>
<dbReference type="AlphaFoldDB" id="A0A6M3KEK5"/>